<dbReference type="STRING" id="323097.Nham_4035"/>
<dbReference type="OrthoDB" id="9802066at2"/>
<dbReference type="Proteomes" id="UP000001953">
    <property type="component" value="Chromosome"/>
</dbReference>
<dbReference type="eggNOG" id="COG3437">
    <property type="taxonomic scope" value="Bacteria"/>
</dbReference>
<dbReference type="RefSeq" id="WP_011512328.1">
    <property type="nucleotide sequence ID" value="NC_007964.1"/>
</dbReference>
<dbReference type="InterPro" id="IPR011006">
    <property type="entry name" value="CheY-like_superfamily"/>
</dbReference>
<dbReference type="InterPro" id="IPR037522">
    <property type="entry name" value="HD_GYP_dom"/>
</dbReference>
<dbReference type="AlphaFoldDB" id="Q1QGE6"/>
<evidence type="ECO:0000313" key="3">
    <source>
        <dbReference type="Proteomes" id="UP000001953"/>
    </source>
</evidence>
<sequence length="364" mass="40149">MTTLTTGSSARRRLLLASDRSDRSGDLGAILQRVGDVDTTLTSEIPDTPAGRFAGIVVDINLRSAESVLRVRDKLCAEAYRSVPRLFVLADALHHGSMQAWALGATDTISRPFDAQAILQRIRSAFPGDDGRDAAASTKALNRGIAAAHAVLVKIFERLPAGVPLAFSDVLEAEREILRAIKRSSLRDWLAAVGRHHDHSYRHCLFVTGFAAAFAQRLGMREDDQRRLTRAALLHDVGKAFIPVAILDKPGKLSNEEKNEIRRHPRLGYEALLQQGGFPPEMLDVVLHHHELLDGSGYPDGLRGDQISDIVRLTTIVDIHAALIEQRAYRLPFTHAKSFAMMEEMSDKLDQHLLQAFRPVALGC</sequence>
<dbReference type="HOGENOM" id="CLU_000445_92_10_5"/>
<dbReference type="EMBL" id="CP000319">
    <property type="protein sequence ID" value="ABE64701.1"/>
    <property type="molecule type" value="Genomic_DNA"/>
</dbReference>
<reference evidence="2 3" key="1">
    <citation type="submission" date="2006-03" db="EMBL/GenBank/DDBJ databases">
        <title>Complete sequence of chromosome of Nitrobacter hamburgensis X14.</title>
        <authorList>
            <consortium name="US DOE Joint Genome Institute"/>
            <person name="Copeland A."/>
            <person name="Lucas S."/>
            <person name="Lapidus A."/>
            <person name="Barry K."/>
            <person name="Detter J.C."/>
            <person name="Glavina del Rio T."/>
            <person name="Hammon N."/>
            <person name="Israni S."/>
            <person name="Dalin E."/>
            <person name="Tice H."/>
            <person name="Pitluck S."/>
            <person name="Chain P."/>
            <person name="Malfatti S."/>
            <person name="Shin M."/>
            <person name="Vergez L."/>
            <person name="Schmutz J."/>
            <person name="Larimer F."/>
            <person name="Land M."/>
            <person name="Hauser L."/>
            <person name="Kyrpides N."/>
            <person name="Ivanova N."/>
            <person name="Ward B."/>
            <person name="Arp D."/>
            <person name="Klotz M."/>
            <person name="Stein L."/>
            <person name="O'Mullan G."/>
            <person name="Starkenburg S."/>
            <person name="Sayavedra L."/>
            <person name="Poret-Peterson A.T."/>
            <person name="Gentry M.E."/>
            <person name="Bruce D."/>
            <person name="Richardson P."/>
        </authorList>
    </citation>
    <scope>NUCLEOTIDE SEQUENCE [LARGE SCALE GENOMIC DNA]</scope>
    <source>
        <strain evidence="3">DSM 10229 / NCIMB 13809 / X14</strain>
    </source>
</reference>
<organism evidence="2 3">
    <name type="scientific">Nitrobacter hamburgensis (strain DSM 10229 / NCIMB 13809 / X14)</name>
    <dbReference type="NCBI Taxonomy" id="323097"/>
    <lineage>
        <taxon>Bacteria</taxon>
        <taxon>Pseudomonadati</taxon>
        <taxon>Pseudomonadota</taxon>
        <taxon>Alphaproteobacteria</taxon>
        <taxon>Hyphomicrobiales</taxon>
        <taxon>Nitrobacteraceae</taxon>
        <taxon>Nitrobacter</taxon>
    </lineage>
</organism>
<dbReference type="SMART" id="SM00471">
    <property type="entry name" value="HDc"/>
    <property type="match status" value="1"/>
</dbReference>
<dbReference type="PROSITE" id="PS51832">
    <property type="entry name" value="HD_GYP"/>
    <property type="match status" value="1"/>
</dbReference>
<dbReference type="KEGG" id="nha:Nham_4035"/>
<dbReference type="CDD" id="cd00077">
    <property type="entry name" value="HDc"/>
    <property type="match status" value="1"/>
</dbReference>
<gene>
    <name evidence="2" type="ordered locus">Nham_4035</name>
</gene>
<keyword evidence="3" id="KW-1185">Reference proteome</keyword>
<dbReference type="Pfam" id="PF13487">
    <property type="entry name" value="HD_5"/>
    <property type="match status" value="1"/>
</dbReference>
<dbReference type="GO" id="GO:0008081">
    <property type="term" value="F:phosphoric diester hydrolase activity"/>
    <property type="evidence" value="ECO:0007669"/>
    <property type="project" value="UniProtKB-ARBA"/>
</dbReference>
<feature type="domain" description="HD-GYP" evidence="1">
    <location>
        <begin position="178"/>
        <end position="364"/>
    </location>
</feature>
<evidence type="ECO:0000259" key="1">
    <source>
        <dbReference type="PROSITE" id="PS51832"/>
    </source>
</evidence>
<keyword evidence="2" id="KW-0378">Hydrolase</keyword>
<dbReference type="PANTHER" id="PTHR43155">
    <property type="entry name" value="CYCLIC DI-GMP PHOSPHODIESTERASE PA4108-RELATED"/>
    <property type="match status" value="1"/>
</dbReference>
<protein>
    <submittedName>
        <fullName evidence="2">Response regulator receiver (CheY-like) modulated metal dependent phosphohydrolase</fullName>
    </submittedName>
</protein>
<dbReference type="NCBIfam" id="TIGR00277">
    <property type="entry name" value="HDIG"/>
    <property type="match status" value="1"/>
</dbReference>
<accession>Q1QGE6</accession>
<dbReference type="PANTHER" id="PTHR43155:SF2">
    <property type="entry name" value="CYCLIC DI-GMP PHOSPHODIESTERASE PA4108"/>
    <property type="match status" value="1"/>
</dbReference>
<name>Q1QGE6_NITHX</name>
<evidence type="ECO:0000313" key="2">
    <source>
        <dbReference type="EMBL" id="ABE64701.1"/>
    </source>
</evidence>
<dbReference type="SUPFAM" id="SSF109604">
    <property type="entry name" value="HD-domain/PDEase-like"/>
    <property type="match status" value="1"/>
</dbReference>
<proteinExistence type="predicted"/>
<dbReference type="InterPro" id="IPR006675">
    <property type="entry name" value="HDIG_dom"/>
</dbReference>
<dbReference type="InterPro" id="IPR003607">
    <property type="entry name" value="HD/PDEase_dom"/>
</dbReference>
<dbReference type="SUPFAM" id="SSF52172">
    <property type="entry name" value="CheY-like"/>
    <property type="match status" value="1"/>
</dbReference>
<dbReference type="Gene3D" id="1.10.3210.10">
    <property type="entry name" value="Hypothetical protein af1432"/>
    <property type="match status" value="1"/>
</dbReference>